<evidence type="ECO:0000313" key="3">
    <source>
        <dbReference type="Proteomes" id="UP000240572"/>
    </source>
</evidence>
<dbReference type="EMBL" id="PYGD01000012">
    <property type="protein sequence ID" value="PSK89287.1"/>
    <property type="molecule type" value="Genomic_DNA"/>
</dbReference>
<accession>A0A2P8CWG9</accession>
<feature type="transmembrane region" description="Helical" evidence="1">
    <location>
        <begin position="115"/>
        <end position="136"/>
    </location>
</feature>
<name>A0A2P8CWG9_9BACT</name>
<keyword evidence="1" id="KW-1133">Transmembrane helix</keyword>
<proteinExistence type="predicted"/>
<keyword evidence="1" id="KW-0812">Transmembrane</keyword>
<comment type="caution">
    <text evidence="2">The sequence shown here is derived from an EMBL/GenBank/DDBJ whole genome shotgun (WGS) entry which is preliminary data.</text>
</comment>
<evidence type="ECO:0000256" key="1">
    <source>
        <dbReference type="SAM" id="Phobius"/>
    </source>
</evidence>
<keyword evidence="3" id="KW-1185">Reference proteome</keyword>
<reference evidence="2 3" key="1">
    <citation type="submission" date="2018-03" db="EMBL/GenBank/DDBJ databases">
        <title>Genomic Encyclopedia of Type Strains, Phase III (KMG-III): the genomes of soil and plant-associated and newly described type strains.</title>
        <authorList>
            <person name="Whitman W."/>
        </authorList>
    </citation>
    <scope>NUCLEOTIDE SEQUENCE [LARGE SCALE GENOMIC DNA]</scope>
    <source>
        <strain evidence="2 3">CGMCC 1.12700</strain>
    </source>
</reference>
<evidence type="ECO:0000313" key="2">
    <source>
        <dbReference type="EMBL" id="PSK89287.1"/>
    </source>
</evidence>
<dbReference type="Proteomes" id="UP000240572">
    <property type="component" value="Unassembled WGS sequence"/>
</dbReference>
<protein>
    <submittedName>
        <fullName evidence="2">Uncharacterized protein</fullName>
    </submittedName>
</protein>
<sequence>MIFKRTYRYNSPLQAEDIRQRLIGKHIQVHHLDFEILEREKMLKIIPHAEDTNAVKTLPITHVEMQGAGSAGTRITLTSKPRRIDIGGPYLIVIFCLFCIVGASVLYLMNPLESQWPSISMIGIGLVIFIIFWLRMEAGYFDYTRKIRDYVKHSVK</sequence>
<dbReference type="AlphaFoldDB" id="A0A2P8CWG9"/>
<keyword evidence="1" id="KW-0472">Membrane</keyword>
<organism evidence="2 3">
    <name type="scientific">Taibaiella chishuiensis</name>
    <dbReference type="NCBI Taxonomy" id="1434707"/>
    <lineage>
        <taxon>Bacteria</taxon>
        <taxon>Pseudomonadati</taxon>
        <taxon>Bacteroidota</taxon>
        <taxon>Chitinophagia</taxon>
        <taxon>Chitinophagales</taxon>
        <taxon>Chitinophagaceae</taxon>
        <taxon>Taibaiella</taxon>
    </lineage>
</organism>
<gene>
    <name evidence="2" type="ORF">B0I18_11288</name>
</gene>
<feature type="transmembrane region" description="Helical" evidence="1">
    <location>
        <begin position="90"/>
        <end position="109"/>
    </location>
</feature>